<dbReference type="Proteomes" id="UP000221653">
    <property type="component" value="Unassembled WGS sequence"/>
</dbReference>
<proteinExistence type="predicted"/>
<dbReference type="InterPro" id="IPR004555">
    <property type="entry name" value="G6PDH_assembly_OpcA"/>
</dbReference>
<sequence>MHICLSNTSTRTISSQLQRIHETTAQTTGRVLTLIIMATAQDDLEALMTVTTDASREHPARVLVLVDSRDSNVQEDSRVDAEIRVGGDTGASELVVMYLHGHVADHPDAVVTPLLLPDTPIVAWWASQAPKNPAQDPIGKIAQRRITDCFNDPHHNTLGRRCSYYEPGDSDLAWARITQFRGLIASALDVYPRLPIKKVEVAGVDENPSIDLLAGWLADRLNAPVRRVTKKDNNTGGTLPACSISLHREDGEINVSTTENATAALSLPNKPVTYVALNTRSLSDCLAEELRHLDDDKAYAGALAGVSRIERDDD</sequence>
<dbReference type="AlphaFoldDB" id="A0A2A9DQ06"/>
<accession>A0A2A9DQ06</accession>
<feature type="domain" description="Glucose-6-phosphate dehydrogenase assembly protein OpcA N-terminal" evidence="1">
    <location>
        <begin position="52"/>
        <end position="156"/>
    </location>
</feature>
<dbReference type="STRING" id="1724.GCA_001044175_00426"/>
<organism evidence="3 4">
    <name type="scientific">Corynebacterium renale</name>
    <dbReference type="NCBI Taxonomy" id="1724"/>
    <lineage>
        <taxon>Bacteria</taxon>
        <taxon>Bacillati</taxon>
        <taxon>Actinomycetota</taxon>
        <taxon>Actinomycetes</taxon>
        <taxon>Mycobacteriales</taxon>
        <taxon>Corynebacteriaceae</taxon>
        <taxon>Corynebacterium</taxon>
    </lineage>
</organism>
<reference evidence="3 4" key="1">
    <citation type="submission" date="2017-10" db="EMBL/GenBank/DDBJ databases">
        <title>Sequencing the genomes of 1000 actinobacteria strains.</title>
        <authorList>
            <person name="Klenk H.-P."/>
        </authorList>
    </citation>
    <scope>NUCLEOTIDE SEQUENCE [LARGE SCALE GENOMIC DNA]</scope>
    <source>
        <strain evidence="3 4">DSM 20688</strain>
    </source>
</reference>
<dbReference type="Pfam" id="PF20171">
    <property type="entry name" value="OpcA_G6PD_C"/>
    <property type="match status" value="1"/>
</dbReference>
<evidence type="ECO:0000259" key="2">
    <source>
        <dbReference type="Pfam" id="PF20171"/>
    </source>
</evidence>
<dbReference type="Pfam" id="PF10128">
    <property type="entry name" value="OpcA_G6PD_assem"/>
    <property type="match status" value="1"/>
</dbReference>
<keyword evidence="4" id="KW-1185">Reference proteome</keyword>
<evidence type="ECO:0000259" key="1">
    <source>
        <dbReference type="Pfam" id="PF10128"/>
    </source>
</evidence>
<feature type="domain" description="Glucose-6-phosphate dehydrogenase assembly protein OpcA C-terminal" evidence="2">
    <location>
        <begin position="167"/>
        <end position="303"/>
    </location>
</feature>
<name>A0A2A9DQ06_9CORY</name>
<protein>
    <submittedName>
        <fullName evidence="3">Glucose-6-phosphate dehydrogenase assembly protein OpcA</fullName>
    </submittedName>
</protein>
<dbReference type="RefSeq" id="WP_048381636.1">
    <property type="nucleotide sequence ID" value="NZ_LDYE01000011.1"/>
</dbReference>
<dbReference type="InterPro" id="IPR046801">
    <property type="entry name" value="OpcA_G6PD_N"/>
</dbReference>
<dbReference type="EMBL" id="PDJF01000001">
    <property type="protein sequence ID" value="PFG28674.1"/>
    <property type="molecule type" value="Genomic_DNA"/>
</dbReference>
<evidence type="ECO:0000313" key="3">
    <source>
        <dbReference type="EMBL" id="PFG28674.1"/>
    </source>
</evidence>
<dbReference type="InterPro" id="IPR046802">
    <property type="entry name" value="OpcA_G6PD_C"/>
</dbReference>
<evidence type="ECO:0000313" key="4">
    <source>
        <dbReference type="Proteomes" id="UP000221653"/>
    </source>
</evidence>
<dbReference type="OrthoDB" id="128564at2"/>
<dbReference type="PANTHER" id="PTHR38658:SF1">
    <property type="entry name" value="OXPP CYCLE PROTEIN OPCA-RELATED"/>
    <property type="match status" value="1"/>
</dbReference>
<gene>
    <name evidence="3" type="ORF">ATK06_1793</name>
</gene>
<comment type="caution">
    <text evidence="3">The sequence shown here is derived from an EMBL/GenBank/DDBJ whole genome shotgun (WGS) entry which is preliminary data.</text>
</comment>
<dbReference type="PANTHER" id="PTHR38658">
    <property type="entry name" value="OXPP CYCLE PROTEIN OPCA-RELATED"/>
    <property type="match status" value="1"/>
</dbReference>